<dbReference type="Gene3D" id="1.10.287.2610">
    <property type="match status" value="1"/>
</dbReference>
<feature type="region of interest" description="Disordered" evidence="2">
    <location>
        <begin position="319"/>
        <end position="403"/>
    </location>
</feature>
<gene>
    <name evidence="3" type="ORF">MYCGRDRAFT_92879</name>
</gene>
<accession>F9X980</accession>
<feature type="compositionally biased region" description="Basic and acidic residues" evidence="2">
    <location>
        <begin position="393"/>
        <end position="403"/>
    </location>
</feature>
<dbReference type="HOGENOM" id="CLU_509229_0_0_1"/>
<dbReference type="RefSeq" id="XP_003853164.1">
    <property type="nucleotide sequence ID" value="XM_003853116.1"/>
</dbReference>
<dbReference type="EMBL" id="CM001199">
    <property type="protein sequence ID" value="EGP88140.1"/>
    <property type="molecule type" value="Genomic_DNA"/>
</dbReference>
<feature type="region of interest" description="Disordered" evidence="2">
    <location>
        <begin position="269"/>
        <end position="307"/>
    </location>
</feature>
<dbReference type="InParanoid" id="F9X980"/>
<evidence type="ECO:0000313" key="4">
    <source>
        <dbReference type="Proteomes" id="UP000008062"/>
    </source>
</evidence>
<dbReference type="AlphaFoldDB" id="F9X980"/>
<keyword evidence="1" id="KW-0175">Coiled coil</keyword>
<feature type="compositionally biased region" description="Polar residues" evidence="2">
    <location>
        <begin position="1"/>
        <end position="16"/>
    </location>
</feature>
<evidence type="ECO:0000256" key="2">
    <source>
        <dbReference type="SAM" id="MobiDB-lite"/>
    </source>
</evidence>
<keyword evidence="4" id="KW-1185">Reference proteome</keyword>
<name>F9X980_ZYMTI</name>
<organism evidence="3 4">
    <name type="scientific">Zymoseptoria tritici (strain CBS 115943 / IPO323)</name>
    <name type="common">Speckled leaf blotch fungus</name>
    <name type="synonym">Septoria tritici</name>
    <dbReference type="NCBI Taxonomy" id="336722"/>
    <lineage>
        <taxon>Eukaryota</taxon>
        <taxon>Fungi</taxon>
        <taxon>Dikarya</taxon>
        <taxon>Ascomycota</taxon>
        <taxon>Pezizomycotina</taxon>
        <taxon>Dothideomycetes</taxon>
        <taxon>Dothideomycetidae</taxon>
        <taxon>Mycosphaerellales</taxon>
        <taxon>Mycosphaerellaceae</taxon>
        <taxon>Zymoseptoria</taxon>
    </lineage>
</organism>
<evidence type="ECO:0000256" key="1">
    <source>
        <dbReference type="SAM" id="Coils"/>
    </source>
</evidence>
<feature type="compositionally biased region" description="Polar residues" evidence="2">
    <location>
        <begin position="320"/>
        <end position="347"/>
    </location>
</feature>
<feature type="region of interest" description="Disordered" evidence="2">
    <location>
        <begin position="1"/>
        <end position="42"/>
    </location>
</feature>
<evidence type="ECO:0000313" key="3">
    <source>
        <dbReference type="EMBL" id="EGP88140.1"/>
    </source>
</evidence>
<reference evidence="3 4" key="1">
    <citation type="journal article" date="2011" name="PLoS Genet.">
        <title>Finished genome of the fungal wheat pathogen Mycosphaerella graminicola reveals dispensome structure, chromosome plasticity, and stealth pathogenesis.</title>
        <authorList>
            <person name="Goodwin S.B."/>
            <person name="Ben M'barek S."/>
            <person name="Dhillon B."/>
            <person name="Wittenberg A.H.J."/>
            <person name="Crane C.F."/>
            <person name="Hane J.K."/>
            <person name="Foster A.J."/>
            <person name="Van der Lee T.A.J."/>
            <person name="Grimwood J."/>
            <person name="Aerts A."/>
            <person name="Antoniw J."/>
            <person name="Bailey A."/>
            <person name="Bluhm B."/>
            <person name="Bowler J."/>
            <person name="Bristow J."/>
            <person name="van der Burgt A."/>
            <person name="Canto-Canche B."/>
            <person name="Churchill A.C.L."/>
            <person name="Conde-Ferraez L."/>
            <person name="Cools H.J."/>
            <person name="Coutinho P.M."/>
            <person name="Csukai M."/>
            <person name="Dehal P."/>
            <person name="De Wit P."/>
            <person name="Donzelli B."/>
            <person name="van de Geest H.C."/>
            <person name="van Ham R.C.H.J."/>
            <person name="Hammond-Kosack K.E."/>
            <person name="Henrissat B."/>
            <person name="Kilian A."/>
            <person name="Kobayashi A.K."/>
            <person name="Koopmann E."/>
            <person name="Kourmpetis Y."/>
            <person name="Kuzniar A."/>
            <person name="Lindquist E."/>
            <person name="Lombard V."/>
            <person name="Maliepaard C."/>
            <person name="Martins N."/>
            <person name="Mehrabi R."/>
            <person name="Nap J.P.H."/>
            <person name="Ponomarenko A."/>
            <person name="Rudd J.J."/>
            <person name="Salamov A."/>
            <person name="Schmutz J."/>
            <person name="Schouten H.J."/>
            <person name="Shapiro H."/>
            <person name="Stergiopoulos I."/>
            <person name="Torriani S.F.F."/>
            <person name="Tu H."/>
            <person name="de Vries R.P."/>
            <person name="Waalwijk C."/>
            <person name="Ware S.B."/>
            <person name="Wiebenga A."/>
            <person name="Zwiers L.-H."/>
            <person name="Oliver R.P."/>
            <person name="Grigoriev I.V."/>
            <person name="Kema G.H.J."/>
        </authorList>
    </citation>
    <scope>NUCLEOTIDE SEQUENCE [LARGE SCALE GENOMIC DNA]</scope>
    <source>
        <strain evidence="4">CBS 115943 / IPO323</strain>
    </source>
</reference>
<feature type="compositionally biased region" description="Polar residues" evidence="2">
    <location>
        <begin position="270"/>
        <end position="286"/>
    </location>
</feature>
<feature type="coiled-coil region" evidence="1">
    <location>
        <begin position="43"/>
        <end position="77"/>
    </location>
</feature>
<dbReference type="Proteomes" id="UP000008062">
    <property type="component" value="Chromosome 4"/>
</dbReference>
<dbReference type="OrthoDB" id="10479999at2759"/>
<proteinExistence type="predicted"/>
<dbReference type="VEuPathDB" id="FungiDB:ZTRI_4.828"/>
<sequence>MQQLDQVNDLPQQVVTPMQPLNEVKDLPQQVMSPSGEEDDSDANDLLKQIHQMRARISTLEQENRELSSRCRIQKEELESITRTNERSEELNGLIDRLSAHEKKLSSCTDKVGETATGFEASTEKISNQLTEHASAMKQTCQKLATSAQESSSEMTKVSEQSKQVQGTLTSYASDVKSCSEKFQAEATSATTILATLNHETVSKANDTIGNATDACSDAIVDIKKLKMKLDNFSAKITDTDSDVSVCQDFVKSLSSSIDTCSRRLDKVSSVPSSGTKCQPHKTAQQGGVPGGSFQRPSPISDISHIGSMDSTGVIEVEDSSQATTLMPSSSFLPQESQQISHAATRQSKSRAPRRSTRDDSIVESSGGSRRGKRKDVVPDDEDDLEQPVAKKPRAEKVSNERDTDSLLPDVIVNDDISYPDLNAELQVKLKETLSKLEKNKGTNWPWFTPLPQSGKTDNKDCVYIKCQKVKIVQVWDQQKACPSCISARRACVLMTSHTEVDDRHLNNMRLLPLPSADRSNGSTPSSLGYYVKEN</sequence>
<dbReference type="GeneID" id="13399528"/>
<dbReference type="KEGG" id="ztr:MYCGRDRAFT_92879"/>
<protein>
    <submittedName>
        <fullName evidence="3">Uncharacterized protein</fullName>
    </submittedName>
</protein>